<dbReference type="Gene3D" id="6.10.250.690">
    <property type="match status" value="1"/>
</dbReference>
<protein>
    <submittedName>
        <fullName evidence="10">DNA-binding response OmpR family regulator</fullName>
    </submittedName>
</protein>
<dbReference type="InterPro" id="IPR036388">
    <property type="entry name" value="WH-like_DNA-bd_sf"/>
</dbReference>
<keyword evidence="5" id="KW-0804">Transcription</keyword>
<keyword evidence="4 7" id="KW-0238">DNA-binding</keyword>
<evidence type="ECO:0000256" key="2">
    <source>
        <dbReference type="ARBA" id="ARBA00023012"/>
    </source>
</evidence>
<feature type="domain" description="Response regulatory" evidence="8">
    <location>
        <begin position="4"/>
        <end position="117"/>
    </location>
</feature>
<organism evidence="10 11">
    <name type="scientific">Georgenia muralis</name>
    <dbReference type="NCBI Taxonomy" id="154117"/>
    <lineage>
        <taxon>Bacteria</taxon>
        <taxon>Bacillati</taxon>
        <taxon>Actinomycetota</taxon>
        <taxon>Actinomycetes</taxon>
        <taxon>Micrococcales</taxon>
        <taxon>Bogoriellaceae</taxon>
        <taxon>Georgenia</taxon>
    </lineage>
</organism>
<keyword evidence="2" id="KW-0902">Two-component regulatory system</keyword>
<keyword evidence="11" id="KW-1185">Reference proteome</keyword>
<evidence type="ECO:0000256" key="4">
    <source>
        <dbReference type="ARBA" id="ARBA00023125"/>
    </source>
</evidence>
<dbReference type="InterPro" id="IPR001789">
    <property type="entry name" value="Sig_transdc_resp-reg_receiver"/>
</dbReference>
<dbReference type="GO" id="GO:0032993">
    <property type="term" value="C:protein-DNA complex"/>
    <property type="evidence" value="ECO:0007669"/>
    <property type="project" value="TreeGrafter"/>
</dbReference>
<accession>A0A3N5A1B4</accession>
<keyword evidence="1 6" id="KW-0597">Phosphoprotein</keyword>
<dbReference type="PROSITE" id="PS51755">
    <property type="entry name" value="OMPR_PHOB"/>
    <property type="match status" value="1"/>
</dbReference>
<proteinExistence type="predicted"/>
<dbReference type="InterPro" id="IPR001867">
    <property type="entry name" value="OmpR/PhoB-type_DNA-bd"/>
</dbReference>
<dbReference type="Pfam" id="PF00072">
    <property type="entry name" value="Response_reg"/>
    <property type="match status" value="1"/>
</dbReference>
<evidence type="ECO:0000256" key="1">
    <source>
        <dbReference type="ARBA" id="ARBA00022553"/>
    </source>
</evidence>
<evidence type="ECO:0000313" key="10">
    <source>
        <dbReference type="EMBL" id="RPF27145.1"/>
    </source>
</evidence>
<evidence type="ECO:0000259" key="9">
    <source>
        <dbReference type="PROSITE" id="PS51755"/>
    </source>
</evidence>
<evidence type="ECO:0000256" key="6">
    <source>
        <dbReference type="PROSITE-ProRule" id="PRU00169"/>
    </source>
</evidence>
<dbReference type="PANTHER" id="PTHR48111:SF4">
    <property type="entry name" value="DNA-BINDING DUAL TRANSCRIPTIONAL REGULATOR OMPR"/>
    <property type="match status" value="1"/>
</dbReference>
<dbReference type="SMART" id="SM00448">
    <property type="entry name" value="REC"/>
    <property type="match status" value="1"/>
</dbReference>
<dbReference type="Gene3D" id="3.40.50.2300">
    <property type="match status" value="1"/>
</dbReference>
<dbReference type="Pfam" id="PF00486">
    <property type="entry name" value="Trans_reg_C"/>
    <property type="match status" value="1"/>
</dbReference>
<dbReference type="GO" id="GO:0005829">
    <property type="term" value="C:cytosol"/>
    <property type="evidence" value="ECO:0007669"/>
    <property type="project" value="TreeGrafter"/>
</dbReference>
<gene>
    <name evidence="10" type="ORF">EDD32_1614</name>
</gene>
<dbReference type="GO" id="GO:0000156">
    <property type="term" value="F:phosphorelay response regulator activity"/>
    <property type="evidence" value="ECO:0007669"/>
    <property type="project" value="TreeGrafter"/>
</dbReference>
<dbReference type="EMBL" id="RKRA01000001">
    <property type="protein sequence ID" value="RPF27145.1"/>
    <property type="molecule type" value="Genomic_DNA"/>
</dbReference>
<sequence>MGRQVLVVDDEPGIRRVLRGYLEGEGLEVAEAATGEEAVARVRRTGPDLVLLDVMLPDVDGIEVLRRIRTFSDVYVVLVTARAEETDKLVGLAVGADDYVTKPFSPREVVARVKAVLRRGRGGTEEGARLVLDGLVVDPVAHEVHVDGRAVSLSALEFDLLAALAGSPGRVFSRRQLLERVWGYDFYGDERVVDVHVRSLRKELGDDAASPRIIGTVRGVGYKLLLEPT</sequence>
<dbReference type="InterPro" id="IPR011006">
    <property type="entry name" value="CheY-like_superfamily"/>
</dbReference>
<dbReference type="OrthoDB" id="3197131at2"/>
<evidence type="ECO:0000256" key="5">
    <source>
        <dbReference type="ARBA" id="ARBA00023163"/>
    </source>
</evidence>
<dbReference type="SUPFAM" id="SSF52172">
    <property type="entry name" value="CheY-like"/>
    <property type="match status" value="1"/>
</dbReference>
<evidence type="ECO:0000256" key="7">
    <source>
        <dbReference type="PROSITE-ProRule" id="PRU01091"/>
    </source>
</evidence>
<dbReference type="GO" id="GO:0006355">
    <property type="term" value="P:regulation of DNA-templated transcription"/>
    <property type="evidence" value="ECO:0007669"/>
    <property type="project" value="InterPro"/>
</dbReference>
<dbReference type="PANTHER" id="PTHR48111">
    <property type="entry name" value="REGULATOR OF RPOS"/>
    <property type="match status" value="1"/>
</dbReference>
<keyword evidence="3" id="KW-0805">Transcription regulation</keyword>
<dbReference type="RefSeq" id="WP_123916482.1">
    <property type="nucleotide sequence ID" value="NZ_RKRA01000001.1"/>
</dbReference>
<dbReference type="SMART" id="SM00862">
    <property type="entry name" value="Trans_reg_C"/>
    <property type="match status" value="1"/>
</dbReference>
<dbReference type="CDD" id="cd00383">
    <property type="entry name" value="trans_reg_C"/>
    <property type="match status" value="1"/>
</dbReference>
<dbReference type="PROSITE" id="PS50110">
    <property type="entry name" value="RESPONSE_REGULATORY"/>
    <property type="match status" value="1"/>
</dbReference>
<dbReference type="InterPro" id="IPR039420">
    <property type="entry name" value="WalR-like"/>
</dbReference>
<dbReference type="SUPFAM" id="SSF46894">
    <property type="entry name" value="C-terminal effector domain of the bipartite response regulators"/>
    <property type="match status" value="1"/>
</dbReference>
<dbReference type="InterPro" id="IPR016032">
    <property type="entry name" value="Sig_transdc_resp-reg_C-effctor"/>
</dbReference>
<evidence type="ECO:0000259" key="8">
    <source>
        <dbReference type="PROSITE" id="PS50110"/>
    </source>
</evidence>
<evidence type="ECO:0000313" key="11">
    <source>
        <dbReference type="Proteomes" id="UP000280726"/>
    </source>
</evidence>
<dbReference type="GO" id="GO:0000976">
    <property type="term" value="F:transcription cis-regulatory region binding"/>
    <property type="evidence" value="ECO:0007669"/>
    <property type="project" value="TreeGrafter"/>
</dbReference>
<dbReference type="FunFam" id="1.10.10.10:FF:000018">
    <property type="entry name" value="DNA-binding response regulator ResD"/>
    <property type="match status" value="1"/>
</dbReference>
<comment type="caution">
    <text evidence="10">The sequence shown here is derived from an EMBL/GenBank/DDBJ whole genome shotgun (WGS) entry which is preliminary data.</text>
</comment>
<feature type="DNA-binding region" description="OmpR/PhoB-type" evidence="7">
    <location>
        <begin position="127"/>
        <end position="226"/>
    </location>
</feature>
<dbReference type="Proteomes" id="UP000280726">
    <property type="component" value="Unassembled WGS sequence"/>
</dbReference>
<dbReference type="Gene3D" id="1.10.10.10">
    <property type="entry name" value="Winged helix-like DNA-binding domain superfamily/Winged helix DNA-binding domain"/>
    <property type="match status" value="1"/>
</dbReference>
<dbReference type="FunFam" id="3.40.50.2300:FF:000001">
    <property type="entry name" value="DNA-binding response regulator PhoB"/>
    <property type="match status" value="1"/>
</dbReference>
<feature type="domain" description="OmpR/PhoB-type" evidence="9">
    <location>
        <begin position="127"/>
        <end position="226"/>
    </location>
</feature>
<feature type="modified residue" description="4-aspartylphosphate" evidence="6">
    <location>
        <position position="53"/>
    </location>
</feature>
<name>A0A3N5A1B4_9MICO</name>
<dbReference type="AlphaFoldDB" id="A0A3N5A1B4"/>
<reference evidence="10 11" key="1">
    <citation type="submission" date="2018-11" db="EMBL/GenBank/DDBJ databases">
        <title>Sequencing the genomes of 1000 actinobacteria strains.</title>
        <authorList>
            <person name="Klenk H.-P."/>
        </authorList>
    </citation>
    <scope>NUCLEOTIDE SEQUENCE [LARGE SCALE GENOMIC DNA]</scope>
    <source>
        <strain evidence="10 11">DSM 14418</strain>
    </source>
</reference>
<evidence type="ECO:0000256" key="3">
    <source>
        <dbReference type="ARBA" id="ARBA00023015"/>
    </source>
</evidence>